<dbReference type="InterPro" id="IPR014729">
    <property type="entry name" value="Rossmann-like_a/b/a_fold"/>
</dbReference>
<keyword evidence="3" id="KW-1185">Reference proteome</keyword>
<dbReference type="EMBL" id="CP014168">
    <property type="protein sequence ID" value="AOH83648.1"/>
    <property type="molecule type" value="Genomic_DNA"/>
</dbReference>
<dbReference type="Pfam" id="PF01507">
    <property type="entry name" value="PAPS_reduct"/>
    <property type="match status" value="1"/>
</dbReference>
<dbReference type="RefSeq" id="WP_083224535.1">
    <property type="nucleotide sequence ID" value="NZ_CP014168.1"/>
</dbReference>
<dbReference type="InterPro" id="IPR002500">
    <property type="entry name" value="PAPS_reduct_dom"/>
</dbReference>
<dbReference type="AlphaFoldDB" id="A0A1B3Z893"/>
<dbReference type="KEGG" id="span:AWL63_06330"/>
<dbReference type="SUPFAM" id="SSF52402">
    <property type="entry name" value="Adenine nucleotide alpha hydrolases-like"/>
    <property type="match status" value="1"/>
</dbReference>
<organism evidence="2 3">
    <name type="scientific">Sphingomonas panacis</name>
    <dbReference type="NCBI Taxonomy" id="1560345"/>
    <lineage>
        <taxon>Bacteria</taxon>
        <taxon>Pseudomonadati</taxon>
        <taxon>Pseudomonadota</taxon>
        <taxon>Alphaproteobacteria</taxon>
        <taxon>Sphingomonadales</taxon>
        <taxon>Sphingomonadaceae</taxon>
        <taxon>Sphingomonas</taxon>
    </lineage>
</organism>
<dbReference type="PANTHER" id="PTHR43196">
    <property type="entry name" value="SULFATE ADENYLYLTRANSFERASE SUBUNIT 2"/>
    <property type="match status" value="1"/>
</dbReference>
<dbReference type="Gene3D" id="3.40.50.620">
    <property type="entry name" value="HUPs"/>
    <property type="match status" value="1"/>
</dbReference>
<evidence type="ECO:0000259" key="1">
    <source>
        <dbReference type="Pfam" id="PF01507"/>
    </source>
</evidence>
<protein>
    <submittedName>
        <fullName evidence="2">Phosphoadenosine phosphosulfate reductase</fullName>
    </submittedName>
</protein>
<accession>A0A1B3Z893</accession>
<dbReference type="InterPro" id="IPR050128">
    <property type="entry name" value="Sulfate_adenylyltrnsfr_sub2"/>
</dbReference>
<evidence type="ECO:0000313" key="3">
    <source>
        <dbReference type="Proteomes" id="UP000094256"/>
    </source>
</evidence>
<reference evidence="2 3" key="1">
    <citation type="submission" date="2016-01" db="EMBL/GenBank/DDBJ databases">
        <title>Complete genome and mega plasmid sequence of Sphingomonas panacis DCY99 elicits systemic resistance in rice to Xanthomonas oryzae.</title>
        <authorList>
            <person name="Kim Y.J."/>
            <person name="Yang D.C."/>
            <person name="Sing P."/>
        </authorList>
    </citation>
    <scope>NUCLEOTIDE SEQUENCE [LARGE SCALE GENOMIC DNA]</scope>
    <source>
        <strain evidence="2 3">DCY99</strain>
    </source>
</reference>
<sequence>MNLFAAGFANLAIDDRVRAAIAAGAPVAFSLSGGKDSVSIGHATNALLDQLSHPRERRAAVHADLGRIEWRSTPALVESAAAAIGVPLIIVRRKAGDLVDRWKRRFELGCERYVDLLTYHLTGPWSSASNRFCTAELKTQVILPELLRRWRGTQILSVVGIRREESLKRRLAPISKVEGKPWVRANGGGIITWHPGVDVREDEVYTYIARERLPLAEAYPLGSTRFGCAFCVLASANDIGVAARAPGNLGVLLHLVDIEATSTFSFQPERWLGDVAPDLLPASLAADFARGKALAQERRRLEDRMPANLRYVKGWPQRVPSLAEASVILTTRTAILAMHGLASPYDTPQLIRDRIAALYDAQRVKEAA</sequence>
<dbReference type="STRING" id="1560345.AWL63_06330"/>
<feature type="domain" description="Phosphoadenosine phosphosulphate reductase" evidence="1">
    <location>
        <begin position="27"/>
        <end position="231"/>
    </location>
</feature>
<name>A0A1B3Z893_9SPHN</name>
<proteinExistence type="predicted"/>
<dbReference type="Proteomes" id="UP000094256">
    <property type="component" value="Chromosome"/>
</dbReference>
<dbReference type="PANTHER" id="PTHR43196:SF2">
    <property type="entry name" value="PHOSPHOADENOSINE PHOSPHOSULFATE REDUCTASE"/>
    <property type="match status" value="1"/>
</dbReference>
<evidence type="ECO:0000313" key="2">
    <source>
        <dbReference type="EMBL" id="AOH83648.1"/>
    </source>
</evidence>
<dbReference type="GO" id="GO:0003824">
    <property type="term" value="F:catalytic activity"/>
    <property type="evidence" value="ECO:0007669"/>
    <property type="project" value="InterPro"/>
</dbReference>
<gene>
    <name evidence="2" type="ORF">AWL63_06330</name>
</gene>